<dbReference type="GeneID" id="78278461"/>
<comment type="caution">
    <text evidence="1">The sequence shown here is derived from an EMBL/GenBank/DDBJ whole genome shotgun (WGS) entry which is preliminary data.</text>
</comment>
<proteinExistence type="predicted"/>
<reference evidence="1" key="1">
    <citation type="submission" date="2020-04" db="EMBL/GenBank/DDBJ databases">
        <title>Deep metagenomics examines the oral microbiome during advanced dental caries in children, revealing novel taxa and co-occurrences with host molecules.</title>
        <authorList>
            <person name="Baker J.L."/>
            <person name="Morton J.T."/>
            <person name="Dinis M."/>
            <person name="Alvarez R."/>
            <person name="Tran N.C."/>
            <person name="Knight R."/>
            <person name="Edlund A."/>
        </authorList>
    </citation>
    <scope>NUCLEOTIDE SEQUENCE</scope>
    <source>
        <strain evidence="1">JCVI_32_bin.14</strain>
    </source>
</reference>
<dbReference type="AlphaFoldDB" id="A0A6L6TLQ8"/>
<protein>
    <submittedName>
        <fullName evidence="1">Uncharacterized protein</fullName>
    </submittedName>
</protein>
<dbReference type="EMBL" id="JABZMK010000058">
    <property type="protein sequence ID" value="MBF1129836.1"/>
    <property type="molecule type" value="Genomic_DNA"/>
</dbReference>
<name>A0A6L6TLQ8_9FIRM</name>
<dbReference type="RefSeq" id="WP_007070941.1">
    <property type="nucleotide sequence ID" value="NZ_CAJPSS010000012.1"/>
</dbReference>
<gene>
    <name evidence="1" type="ORF">HXL70_07325</name>
</gene>
<sequence length="76" mass="8635">MKKLTESKLLAGFIYGDHHTKEYVYLPGSELGADIPVLVYETDEGRRDLSMDEALDVIEKRSLKPTTHPIFGKRTL</sequence>
<dbReference type="Proteomes" id="UP000757890">
    <property type="component" value="Unassembled WGS sequence"/>
</dbReference>
<accession>A0A6L6TLQ8</accession>
<organism evidence="1 2">
    <name type="scientific">Dialister invisus</name>
    <dbReference type="NCBI Taxonomy" id="218538"/>
    <lineage>
        <taxon>Bacteria</taxon>
        <taxon>Bacillati</taxon>
        <taxon>Bacillota</taxon>
        <taxon>Negativicutes</taxon>
        <taxon>Veillonellales</taxon>
        <taxon>Veillonellaceae</taxon>
        <taxon>Dialister</taxon>
    </lineage>
</organism>
<evidence type="ECO:0000313" key="2">
    <source>
        <dbReference type="Proteomes" id="UP000757890"/>
    </source>
</evidence>
<evidence type="ECO:0000313" key="1">
    <source>
        <dbReference type="EMBL" id="MBF1129836.1"/>
    </source>
</evidence>